<dbReference type="GO" id="GO:0009055">
    <property type="term" value="F:electron transfer activity"/>
    <property type="evidence" value="ECO:0007669"/>
    <property type="project" value="InterPro"/>
</dbReference>
<dbReference type="OrthoDB" id="9773456at2"/>
<name>A0A1X3D6W5_9NEIS</name>
<feature type="binding site" description="covalent" evidence="8">
    <location>
        <position position="36"/>
    </location>
    <ligand>
        <name>heme c</name>
        <dbReference type="ChEBI" id="CHEBI:61717"/>
        <label>1</label>
    </ligand>
</feature>
<reference evidence="13" key="1">
    <citation type="submission" date="2017-01" db="EMBL/GenBank/DDBJ databases">
        <authorList>
            <person name="Mah S.A."/>
            <person name="Swanson W.J."/>
            <person name="Moy G.W."/>
            <person name="Vacquier V.D."/>
        </authorList>
    </citation>
    <scope>NUCLEOTIDE SEQUENCE [LARGE SCALE GENOMIC DNA]</scope>
    <source>
        <strain evidence="13">124861</strain>
    </source>
</reference>
<feature type="binding site" description="covalent" evidence="8">
    <location>
        <position position="136"/>
    </location>
    <ligand>
        <name>heme c</name>
        <dbReference type="ChEBI" id="CHEBI:61717"/>
        <label>2</label>
    </ligand>
</feature>
<dbReference type="Proteomes" id="UP000193303">
    <property type="component" value="Unassembled WGS sequence"/>
</dbReference>
<feature type="binding site" description="axial binding residue" evidence="9">
    <location>
        <position position="40"/>
    </location>
    <ligand>
        <name>heme c</name>
        <dbReference type="ChEBI" id="CHEBI:61717"/>
        <label>1</label>
    </ligand>
    <ligandPart>
        <name>Fe</name>
        <dbReference type="ChEBI" id="CHEBI:18248"/>
    </ligandPart>
</feature>
<gene>
    <name evidence="12" type="ORF">BV912_11930</name>
</gene>
<feature type="binding site" description="covalent" evidence="8">
    <location>
        <position position="139"/>
    </location>
    <ligand>
        <name>heme c</name>
        <dbReference type="ChEBI" id="CHEBI:61717"/>
        <label>2</label>
    </ligand>
</feature>
<feature type="domain" description="Cytochrome c" evidence="11">
    <location>
        <begin position="23"/>
        <end position="208"/>
    </location>
</feature>
<feature type="chain" id="PRO_5010854875" evidence="10">
    <location>
        <begin position="20"/>
        <end position="208"/>
    </location>
</feature>
<comment type="PTM">
    <text evidence="8">Binds 2 heme c groups covalently per subunit.</text>
</comment>
<evidence type="ECO:0000256" key="8">
    <source>
        <dbReference type="PIRSR" id="PIRSR000005-1"/>
    </source>
</evidence>
<dbReference type="GO" id="GO:0042597">
    <property type="term" value="C:periplasmic space"/>
    <property type="evidence" value="ECO:0007669"/>
    <property type="project" value="UniProtKB-SubCell"/>
</dbReference>
<evidence type="ECO:0000256" key="1">
    <source>
        <dbReference type="ARBA" id="ARBA00004418"/>
    </source>
</evidence>
<dbReference type="InterPro" id="IPR036909">
    <property type="entry name" value="Cyt_c-like_dom_sf"/>
</dbReference>
<comment type="caution">
    <text evidence="12">The sequence shown here is derived from an EMBL/GenBank/DDBJ whole genome shotgun (WGS) entry which is preliminary data.</text>
</comment>
<dbReference type="STRING" id="1931275.BV914_04095"/>
<comment type="subcellular location">
    <subcellularLocation>
        <location evidence="1">Periplasm</location>
    </subcellularLocation>
</comment>
<evidence type="ECO:0000256" key="7">
    <source>
        <dbReference type="ARBA" id="ARBA00023004"/>
    </source>
</evidence>
<evidence type="ECO:0000313" key="12">
    <source>
        <dbReference type="EMBL" id="OSI15689.1"/>
    </source>
</evidence>
<evidence type="ECO:0000259" key="11">
    <source>
        <dbReference type="PROSITE" id="PS51007"/>
    </source>
</evidence>
<dbReference type="InterPro" id="IPR008168">
    <property type="entry name" value="Cyt_C_IC"/>
</dbReference>
<feature type="binding site" description="axial binding residue" evidence="9">
    <location>
        <position position="185"/>
    </location>
    <ligand>
        <name>heme c</name>
        <dbReference type="ChEBI" id="CHEBI:61717"/>
        <label>2</label>
    </ligand>
    <ligandPart>
        <name>Fe</name>
        <dbReference type="ChEBI" id="CHEBI:18248"/>
    </ligandPart>
</feature>
<dbReference type="EMBL" id="MTAB01000046">
    <property type="protein sequence ID" value="OSI15689.1"/>
    <property type="molecule type" value="Genomic_DNA"/>
</dbReference>
<dbReference type="GO" id="GO:0005506">
    <property type="term" value="F:iron ion binding"/>
    <property type="evidence" value="ECO:0007669"/>
    <property type="project" value="InterPro"/>
</dbReference>
<dbReference type="InterPro" id="IPR024167">
    <property type="entry name" value="Cytochrome_c4-like"/>
</dbReference>
<evidence type="ECO:0000256" key="4">
    <source>
        <dbReference type="ARBA" id="ARBA00022723"/>
    </source>
</evidence>
<dbReference type="GO" id="GO:0020037">
    <property type="term" value="F:heme binding"/>
    <property type="evidence" value="ECO:0007669"/>
    <property type="project" value="InterPro"/>
</dbReference>
<evidence type="ECO:0000256" key="10">
    <source>
        <dbReference type="SAM" id="SignalP"/>
    </source>
</evidence>
<keyword evidence="5" id="KW-0574">Periplasm</keyword>
<dbReference type="InterPro" id="IPR050597">
    <property type="entry name" value="Cytochrome_c_Oxidase_Subunit"/>
</dbReference>
<feature type="binding site" description="axial binding residue" evidence="9">
    <location>
        <position position="140"/>
    </location>
    <ligand>
        <name>heme c</name>
        <dbReference type="ChEBI" id="CHEBI:61717"/>
        <label>2</label>
    </ligand>
    <ligandPart>
        <name>Fe</name>
        <dbReference type="ChEBI" id="CHEBI:18248"/>
    </ligandPart>
</feature>
<proteinExistence type="predicted"/>
<keyword evidence="3 8" id="KW-0349">Heme</keyword>
<evidence type="ECO:0000256" key="3">
    <source>
        <dbReference type="ARBA" id="ARBA00022617"/>
    </source>
</evidence>
<keyword evidence="2" id="KW-0813">Transport</keyword>
<dbReference type="RefSeq" id="WP_054600284.1">
    <property type="nucleotide sequence ID" value="NZ_MTAA01000008.1"/>
</dbReference>
<dbReference type="SUPFAM" id="SSF46626">
    <property type="entry name" value="Cytochrome c"/>
    <property type="match status" value="2"/>
</dbReference>
<dbReference type="AlphaFoldDB" id="A0A1X3D6W5"/>
<keyword evidence="4 9" id="KW-0479">Metal-binding</keyword>
<evidence type="ECO:0000256" key="2">
    <source>
        <dbReference type="ARBA" id="ARBA00022448"/>
    </source>
</evidence>
<evidence type="ECO:0000256" key="6">
    <source>
        <dbReference type="ARBA" id="ARBA00022982"/>
    </source>
</evidence>
<keyword evidence="7 9" id="KW-0408">Iron</keyword>
<keyword evidence="10" id="KW-0732">Signal</keyword>
<dbReference type="PRINTS" id="PR00605">
    <property type="entry name" value="CYTCHROMECIC"/>
</dbReference>
<feature type="signal peptide" evidence="10">
    <location>
        <begin position="1"/>
        <end position="19"/>
    </location>
</feature>
<accession>A0A1X3D6W5</accession>
<protein>
    <submittedName>
        <fullName evidence="12">Cytochrome C</fullName>
    </submittedName>
</protein>
<keyword evidence="6" id="KW-0249">Electron transport</keyword>
<dbReference type="PROSITE" id="PS51007">
    <property type="entry name" value="CYTC"/>
    <property type="match status" value="1"/>
</dbReference>
<dbReference type="PANTHER" id="PTHR33751:SF9">
    <property type="entry name" value="CYTOCHROME C4"/>
    <property type="match status" value="1"/>
</dbReference>
<dbReference type="Gene3D" id="1.10.760.10">
    <property type="entry name" value="Cytochrome c-like domain"/>
    <property type="match status" value="2"/>
</dbReference>
<feature type="binding site" description="covalent" evidence="8">
    <location>
        <position position="39"/>
    </location>
    <ligand>
        <name>heme c</name>
        <dbReference type="ChEBI" id="CHEBI:61717"/>
        <label>1</label>
    </ligand>
</feature>
<dbReference type="InterPro" id="IPR009056">
    <property type="entry name" value="Cyt_c-like_dom"/>
</dbReference>
<evidence type="ECO:0000313" key="13">
    <source>
        <dbReference type="Proteomes" id="UP000193303"/>
    </source>
</evidence>
<sequence>MKRFTLLGLALTAAAVAAAAPKADIAKGKEIATNICASCHAADGNSAIAMYPKLSAQHAQYLFIQTKEIKEGKRTTGAAAAMAPMVAALSDQDMRNVAAFYATQFPKPGETNPKENAELGAKIYRGGLADKKIPACMSCHGPNGAGIPAGGTEILAYPRLGGQHKAYIVDQMKAYRSGQRKNTIMADIAGRMTDEELNAVANFIQGLH</sequence>
<organism evidence="12 13">
    <name type="scientific">Neisseria dumasiana</name>
    <dbReference type="NCBI Taxonomy" id="1931275"/>
    <lineage>
        <taxon>Bacteria</taxon>
        <taxon>Pseudomonadati</taxon>
        <taxon>Pseudomonadota</taxon>
        <taxon>Betaproteobacteria</taxon>
        <taxon>Neisseriales</taxon>
        <taxon>Neisseriaceae</taxon>
        <taxon>Neisseria</taxon>
    </lineage>
</organism>
<feature type="binding site" description="axial binding residue" evidence="9">
    <location>
        <position position="82"/>
    </location>
    <ligand>
        <name>heme c</name>
        <dbReference type="ChEBI" id="CHEBI:61717"/>
        <label>1</label>
    </ligand>
    <ligandPart>
        <name>Fe</name>
        <dbReference type="ChEBI" id="CHEBI:18248"/>
    </ligandPart>
</feature>
<dbReference type="Pfam" id="PF00034">
    <property type="entry name" value="Cytochrom_C"/>
    <property type="match status" value="2"/>
</dbReference>
<dbReference type="PIRSF" id="PIRSF000005">
    <property type="entry name" value="Cytochrome_c4"/>
    <property type="match status" value="1"/>
</dbReference>
<evidence type="ECO:0000256" key="5">
    <source>
        <dbReference type="ARBA" id="ARBA00022764"/>
    </source>
</evidence>
<dbReference type="PANTHER" id="PTHR33751">
    <property type="entry name" value="CBB3-TYPE CYTOCHROME C OXIDASE SUBUNIT FIXP"/>
    <property type="match status" value="1"/>
</dbReference>
<evidence type="ECO:0000256" key="9">
    <source>
        <dbReference type="PIRSR" id="PIRSR000005-2"/>
    </source>
</evidence>